<evidence type="ECO:0000256" key="1">
    <source>
        <dbReference type="ARBA" id="ARBA00022679"/>
    </source>
</evidence>
<proteinExistence type="predicted"/>
<accession>A0ABT4M884</accession>
<dbReference type="Gene3D" id="3.30.565.10">
    <property type="entry name" value="Histidine kinase-like ATPase, C-terminal domain"/>
    <property type="match status" value="1"/>
</dbReference>
<comment type="caution">
    <text evidence="6">The sequence shown here is derived from an EMBL/GenBank/DDBJ whole genome shotgun (WGS) entry which is preliminary data.</text>
</comment>
<gene>
    <name evidence="6" type="ORF">O4220_01440</name>
</gene>
<dbReference type="GO" id="GO:0016301">
    <property type="term" value="F:kinase activity"/>
    <property type="evidence" value="ECO:0007669"/>
    <property type="project" value="UniProtKB-KW"/>
</dbReference>
<evidence type="ECO:0000256" key="4">
    <source>
        <dbReference type="SAM" id="Phobius"/>
    </source>
</evidence>
<dbReference type="CDD" id="cd16917">
    <property type="entry name" value="HATPase_UhpB-NarQ-NarX-like"/>
    <property type="match status" value="1"/>
</dbReference>
<dbReference type="EMBL" id="JAPWIJ010000001">
    <property type="protein sequence ID" value="MCZ4517161.1"/>
    <property type="molecule type" value="Genomic_DNA"/>
</dbReference>
<feature type="domain" description="Signal transduction histidine kinase subgroup 3 dimerisation and phosphoacceptor" evidence="5">
    <location>
        <begin position="190"/>
        <end position="249"/>
    </location>
</feature>
<keyword evidence="3" id="KW-0902">Two-component regulatory system</keyword>
<keyword evidence="4" id="KW-1133">Transmembrane helix</keyword>
<dbReference type="Proteomes" id="UP001081071">
    <property type="component" value="Unassembled WGS sequence"/>
</dbReference>
<keyword evidence="2 6" id="KW-0418">Kinase</keyword>
<evidence type="ECO:0000256" key="2">
    <source>
        <dbReference type="ARBA" id="ARBA00022777"/>
    </source>
</evidence>
<dbReference type="InterPro" id="IPR050482">
    <property type="entry name" value="Sensor_HK_TwoCompSys"/>
</dbReference>
<dbReference type="PANTHER" id="PTHR24421:SF63">
    <property type="entry name" value="SENSOR HISTIDINE KINASE DESK"/>
    <property type="match status" value="1"/>
</dbReference>
<dbReference type="RefSeq" id="WP_269601770.1">
    <property type="nucleotide sequence ID" value="NZ_JAPWIJ010000001.1"/>
</dbReference>
<organism evidence="6 7">
    <name type="scientific">Rhodococcus ruber</name>
    <dbReference type="NCBI Taxonomy" id="1830"/>
    <lineage>
        <taxon>Bacteria</taxon>
        <taxon>Bacillati</taxon>
        <taxon>Actinomycetota</taxon>
        <taxon>Actinomycetes</taxon>
        <taxon>Mycobacteriales</taxon>
        <taxon>Nocardiaceae</taxon>
        <taxon>Rhodococcus</taxon>
    </lineage>
</organism>
<feature type="transmembrane region" description="Helical" evidence="4">
    <location>
        <begin position="144"/>
        <end position="165"/>
    </location>
</feature>
<protein>
    <submittedName>
        <fullName evidence="6">Histidine kinase</fullName>
    </submittedName>
</protein>
<evidence type="ECO:0000313" key="6">
    <source>
        <dbReference type="EMBL" id="MCZ4517161.1"/>
    </source>
</evidence>
<keyword evidence="7" id="KW-1185">Reference proteome</keyword>
<feature type="transmembrane region" description="Helical" evidence="4">
    <location>
        <begin position="20"/>
        <end position="40"/>
    </location>
</feature>
<dbReference type="PANTHER" id="PTHR24421">
    <property type="entry name" value="NITRATE/NITRITE SENSOR PROTEIN NARX-RELATED"/>
    <property type="match status" value="1"/>
</dbReference>
<dbReference type="InterPro" id="IPR036890">
    <property type="entry name" value="HATPase_C_sf"/>
</dbReference>
<dbReference type="Pfam" id="PF07730">
    <property type="entry name" value="HisKA_3"/>
    <property type="match status" value="1"/>
</dbReference>
<keyword evidence="1" id="KW-0808">Transferase</keyword>
<reference evidence="6" key="1">
    <citation type="submission" date="2022-12" db="EMBL/GenBank/DDBJ databases">
        <authorList>
            <person name="Krivoruchko A.V."/>
            <person name="Elkin A."/>
        </authorList>
    </citation>
    <scope>NUCLEOTIDE SEQUENCE</scope>
    <source>
        <strain evidence="6">IEGM 1391</strain>
    </source>
</reference>
<sequence length="379" mass="40903">MNDEKPRYKPDETHFPKAAVAFAATWFVLGLQSFLALSSVRDQTPVIGVPAAFCSAAIIVFVALILVAAQRAIAYNRQSPRLRYAAWAAIPLGIVNVPLSETWETCCMSVAIAATLVRGRRSAVVVVAVFAVATAVTVDVDRDYLLQAFGISLLTAGLSAVLIAFSELARSLIALHISREEVARLQVDAERHRISRDLHDVIGRTLVTALLRNQAAIQLFTVDPDRAREQLDHVHQVLSAGQADLRRLTTGPILTDLASELATVEAMCARLDIVCHAAVEPPEDGDVDRVFAAIVREASTNMLKHAHPRRCSVHVAQESEAHVLEFTNDGVTRGGISGKGTGIADLTDQVFQLGGQFTTDCTSDGEFVVLARIPLSKGE</sequence>
<name>A0ABT4M884_9NOCA</name>
<keyword evidence="4" id="KW-0812">Transmembrane</keyword>
<evidence type="ECO:0000256" key="3">
    <source>
        <dbReference type="ARBA" id="ARBA00023012"/>
    </source>
</evidence>
<feature type="transmembrane region" description="Helical" evidence="4">
    <location>
        <begin position="46"/>
        <end position="69"/>
    </location>
</feature>
<evidence type="ECO:0000313" key="7">
    <source>
        <dbReference type="Proteomes" id="UP001081071"/>
    </source>
</evidence>
<feature type="transmembrane region" description="Helical" evidence="4">
    <location>
        <begin position="122"/>
        <end position="138"/>
    </location>
</feature>
<keyword evidence="4" id="KW-0472">Membrane</keyword>
<dbReference type="InterPro" id="IPR011712">
    <property type="entry name" value="Sig_transdc_His_kin_sub3_dim/P"/>
</dbReference>
<evidence type="ECO:0000259" key="5">
    <source>
        <dbReference type="Pfam" id="PF07730"/>
    </source>
</evidence>
<dbReference type="Gene3D" id="1.20.5.1930">
    <property type="match status" value="1"/>
</dbReference>